<dbReference type="Proteomes" id="UP000243250">
    <property type="component" value="Unassembled WGS sequence"/>
</dbReference>
<feature type="transmembrane region" description="Helical" evidence="1">
    <location>
        <begin position="12"/>
        <end position="38"/>
    </location>
</feature>
<evidence type="ECO:0000259" key="2">
    <source>
        <dbReference type="Pfam" id="PF26453"/>
    </source>
</evidence>
<dbReference type="RefSeq" id="WP_089877731.1">
    <property type="nucleotide sequence ID" value="NZ_FOYS01000002.1"/>
</dbReference>
<name>A0A1I6GJD3_9EURY</name>
<reference evidence="4" key="1">
    <citation type="submission" date="2016-10" db="EMBL/GenBank/DDBJ databases">
        <authorList>
            <person name="Varghese N."/>
            <person name="Submissions S."/>
        </authorList>
    </citation>
    <scope>NUCLEOTIDE SEQUENCE [LARGE SCALE GENOMIC DNA]</scope>
    <source>
        <strain evidence="4">CGMCC 1.8711</strain>
    </source>
</reference>
<keyword evidence="1" id="KW-0472">Membrane</keyword>
<dbReference type="Pfam" id="PF26453">
    <property type="entry name" value="DUF8132"/>
    <property type="match status" value="1"/>
</dbReference>
<keyword evidence="1" id="KW-1133">Transmembrane helix</keyword>
<keyword evidence="1" id="KW-0812">Transmembrane</keyword>
<dbReference type="AlphaFoldDB" id="A0A1I6GJD3"/>
<dbReference type="InterPro" id="IPR058445">
    <property type="entry name" value="DUF8132"/>
</dbReference>
<feature type="domain" description="DUF8132" evidence="2">
    <location>
        <begin position="3"/>
        <end position="80"/>
    </location>
</feature>
<evidence type="ECO:0000256" key="1">
    <source>
        <dbReference type="SAM" id="Phobius"/>
    </source>
</evidence>
<evidence type="ECO:0000313" key="3">
    <source>
        <dbReference type="EMBL" id="SFR42294.1"/>
    </source>
</evidence>
<gene>
    <name evidence="3" type="ORF">SAMN04488124_1133</name>
</gene>
<sequence length="81" mass="8567">MFRRSTTDRAGFGVLTYFYGLVTFVGLLVTLGTGFLLVRGPFFGGRLLEPTPLMVALAGFVVGIVVLAWGASRVAGVGSRI</sequence>
<dbReference type="EMBL" id="FOYS01000002">
    <property type="protein sequence ID" value="SFR42294.1"/>
    <property type="molecule type" value="Genomic_DNA"/>
</dbReference>
<evidence type="ECO:0000313" key="4">
    <source>
        <dbReference type="Proteomes" id="UP000243250"/>
    </source>
</evidence>
<proteinExistence type="predicted"/>
<dbReference type="STRING" id="555875.SAMN04488124_1133"/>
<dbReference type="OrthoDB" id="285323at2157"/>
<protein>
    <recommendedName>
        <fullName evidence="2">DUF8132 domain-containing protein</fullName>
    </recommendedName>
</protein>
<organism evidence="3 4">
    <name type="scientific">Halogeometricum limi</name>
    <dbReference type="NCBI Taxonomy" id="555875"/>
    <lineage>
        <taxon>Archaea</taxon>
        <taxon>Methanobacteriati</taxon>
        <taxon>Methanobacteriota</taxon>
        <taxon>Stenosarchaea group</taxon>
        <taxon>Halobacteria</taxon>
        <taxon>Halobacteriales</taxon>
        <taxon>Haloferacaceae</taxon>
        <taxon>Halogeometricum</taxon>
    </lineage>
</organism>
<feature type="transmembrane region" description="Helical" evidence="1">
    <location>
        <begin position="50"/>
        <end position="71"/>
    </location>
</feature>
<accession>A0A1I6GJD3</accession>
<keyword evidence="4" id="KW-1185">Reference proteome</keyword>